<keyword evidence="1" id="KW-0472">Membrane</keyword>
<name>A0A5P1FGX0_ASPOF</name>
<evidence type="ECO:0000313" key="2">
    <source>
        <dbReference type="EMBL" id="ONK76139.1"/>
    </source>
</evidence>
<dbReference type="Gramene" id="ONK76139">
    <property type="protein sequence ID" value="ONK76139"/>
    <property type="gene ID" value="A4U43_C03F24360"/>
</dbReference>
<evidence type="ECO:0000313" key="3">
    <source>
        <dbReference type="Proteomes" id="UP000243459"/>
    </source>
</evidence>
<gene>
    <name evidence="2" type="ORF">A4U43_C03F24360</name>
</gene>
<accession>A0A5P1FGX0</accession>
<dbReference type="EMBL" id="CM007383">
    <property type="protein sequence ID" value="ONK76139.1"/>
    <property type="molecule type" value="Genomic_DNA"/>
</dbReference>
<feature type="transmembrane region" description="Helical" evidence="1">
    <location>
        <begin position="32"/>
        <end position="53"/>
    </location>
</feature>
<feature type="non-terminal residue" evidence="2">
    <location>
        <position position="72"/>
    </location>
</feature>
<keyword evidence="3" id="KW-1185">Reference proteome</keyword>
<keyword evidence="1" id="KW-0812">Transmembrane</keyword>
<sequence length="72" mass="8071">MDPATKAAFENMRFYKFYPVQTPDTPDISKDASIAIAFLLVCALVCTLCKALYNFVGNIAKANYFLLALNWL</sequence>
<protein>
    <submittedName>
        <fullName evidence="2">Uncharacterized protein</fullName>
    </submittedName>
</protein>
<proteinExistence type="predicted"/>
<evidence type="ECO:0000256" key="1">
    <source>
        <dbReference type="SAM" id="Phobius"/>
    </source>
</evidence>
<organism evidence="2 3">
    <name type="scientific">Asparagus officinalis</name>
    <name type="common">Garden asparagus</name>
    <dbReference type="NCBI Taxonomy" id="4686"/>
    <lineage>
        <taxon>Eukaryota</taxon>
        <taxon>Viridiplantae</taxon>
        <taxon>Streptophyta</taxon>
        <taxon>Embryophyta</taxon>
        <taxon>Tracheophyta</taxon>
        <taxon>Spermatophyta</taxon>
        <taxon>Magnoliopsida</taxon>
        <taxon>Liliopsida</taxon>
        <taxon>Asparagales</taxon>
        <taxon>Asparagaceae</taxon>
        <taxon>Asparagoideae</taxon>
        <taxon>Asparagus</taxon>
    </lineage>
</organism>
<keyword evidence="1" id="KW-1133">Transmembrane helix</keyword>
<reference evidence="3" key="1">
    <citation type="journal article" date="2017" name="Nat. Commun.">
        <title>The asparagus genome sheds light on the origin and evolution of a young Y chromosome.</title>
        <authorList>
            <person name="Harkess A."/>
            <person name="Zhou J."/>
            <person name="Xu C."/>
            <person name="Bowers J.E."/>
            <person name="Van der Hulst R."/>
            <person name="Ayyampalayam S."/>
            <person name="Mercati F."/>
            <person name="Riccardi P."/>
            <person name="McKain M.R."/>
            <person name="Kakrana A."/>
            <person name="Tang H."/>
            <person name="Ray J."/>
            <person name="Groenendijk J."/>
            <person name="Arikit S."/>
            <person name="Mathioni S.M."/>
            <person name="Nakano M."/>
            <person name="Shan H."/>
            <person name="Telgmann-Rauber A."/>
            <person name="Kanno A."/>
            <person name="Yue Z."/>
            <person name="Chen H."/>
            <person name="Li W."/>
            <person name="Chen Y."/>
            <person name="Xu X."/>
            <person name="Zhang Y."/>
            <person name="Luo S."/>
            <person name="Chen H."/>
            <person name="Gao J."/>
            <person name="Mao Z."/>
            <person name="Pires J.C."/>
            <person name="Luo M."/>
            <person name="Kudrna D."/>
            <person name="Wing R.A."/>
            <person name="Meyers B.C."/>
            <person name="Yi K."/>
            <person name="Kong H."/>
            <person name="Lavrijsen P."/>
            <person name="Sunseri F."/>
            <person name="Falavigna A."/>
            <person name="Ye Y."/>
            <person name="Leebens-Mack J.H."/>
            <person name="Chen G."/>
        </authorList>
    </citation>
    <scope>NUCLEOTIDE SEQUENCE [LARGE SCALE GENOMIC DNA]</scope>
    <source>
        <strain evidence="3">cv. DH0086</strain>
    </source>
</reference>
<dbReference type="AlphaFoldDB" id="A0A5P1FGX0"/>
<dbReference type="Proteomes" id="UP000243459">
    <property type="component" value="Chromosome 3"/>
</dbReference>